<reference evidence="1 2" key="1">
    <citation type="submission" date="2024-01" db="EMBL/GenBank/DDBJ databases">
        <title>The genomes of 5 underutilized Papilionoideae crops provide insights into root nodulation and disease resistanc.</title>
        <authorList>
            <person name="Jiang F."/>
        </authorList>
    </citation>
    <scope>NUCLEOTIDE SEQUENCE [LARGE SCALE GENOMIC DNA]</scope>
    <source>
        <strain evidence="1">LVBAO_FW01</strain>
        <tissue evidence="1">Leaves</tissue>
    </source>
</reference>
<evidence type="ECO:0000313" key="1">
    <source>
        <dbReference type="EMBL" id="KAK7344653.1"/>
    </source>
</evidence>
<organism evidence="1 2">
    <name type="scientific">Canavalia gladiata</name>
    <name type="common">Sword bean</name>
    <name type="synonym">Dolichos gladiatus</name>
    <dbReference type="NCBI Taxonomy" id="3824"/>
    <lineage>
        <taxon>Eukaryota</taxon>
        <taxon>Viridiplantae</taxon>
        <taxon>Streptophyta</taxon>
        <taxon>Embryophyta</taxon>
        <taxon>Tracheophyta</taxon>
        <taxon>Spermatophyta</taxon>
        <taxon>Magnoliopsida</taxon>
        <taxon>eudicotyledons</taxon>
        <taxon>Gunneridae</taxon>
        <taxon>Pentapetalae</taxon>
        <taxon>rosids</taxon>
        <taxon>fabids</taxon>
        <taxon>Fabales</taxon>
        <taxon>Fabaceae</taxon>
        <taxon>Papilionoideae</taxon>
        <taxon>50 kb inversion clade</taxon>
        <taxon>NPAAA clade</taxon>
        <taxon>indigoferoid/millettioid clade</taxon>
        <taxon>Phaseoleae</taxon>
        <taxon>Canavalia</taxon>
    </lineage>
</organism>
<name>A0AAN9M2T8_CANGL</name>
<dbReference type="Proteomes" id="UP001367508">
    <property type="component" value="Unassembled WGS sequence"/>
</dbReference>
<proteinExistence type="predicted"/>
<dbReference type="AlphaFoldDB" id="A0AAN9M2T8"/>
<evidence type="ECO:0000313" key="2">
    <source>
        <dbReference type="Proteomes" id="UP001367508"/>
    </source>
</evidence>
<gene>
    <name evidence="1" type="ORF">VNO77_14535</name>
</gene>
<accession>A0AAN9M2T8</accession>
<dbReference type="EMBL" id="JAYMYQ010000003">
    <property type="protein sequence ID" value="KAK7344653.1"/>
    <property type="molecule type" value="Genomic_DNA"/>
</dbReference>
<protein>
    <submittedName>
        <fullName evidence="1">Uncharacterized protein</fullName>
    </submittedName>
</protein>
<comment type="caution">
    <text evidence="1">The sequence shown here is derived from an EMBL/GenBank/DDBJ whole genome shotgun (WGS) entry which is preliminary data.</text>
</comment>
<sequence>MRARENAFQIHLRGFGKWNMYLCRKLKTLRLKSFLHFVNWMKVLKSMGVISDLFAHNMIIEQLSLSPQDRQNPMVIYALDEIGSWYPKTGEWMFDMDDIYC</sequence>
<keyword evidence="2" id="KW-1185">Reference proteome</keyword>